<reference evidence="6" key="1">
    <citation type="submission" date="2025-08" db="UniProtKB">
        <authorList>
            <consortium name="RefSeq"/>
        </authorList>
    </citation>
    <scope>IDENTIFICATION</scope>
    <source>
        <tissue evidence="6">Whole organism</tissue>
    </source>
</reference>
<evidence type="ECO:0000313" key="6">
    <source>
        <dbReference type="RefSeq" id="XP_018010831.1"/>
    </source>
</evidence>
<keyword evidence="1 2" id="KW-0238">DNA-binding</keyword>
<dbReference type="InterPro" id="IPR030456">
    <property type="entry name" value="TF_fork_head_CS_2"/>
</dbReference>
<feature type="compositionally biased region" description="Basic and acidic residues" evidence="3">
    <location>
        <begin position="1"/>
        <end position="23"/>
    </location>
</feature>
<dbReference type="AlphaFoldDB" id="A0A8B7NBA5"/>
<dbReference type="GeneID" id="108668174"/>
<dbReference type="KEGG" id="hazt:108668174"/>
<gene>
    <name evidence="6" type="primary">LOC108668174</name>
</gene>
<keyword evidence="5" id="KW-1185">Reference proteome</keyword>
<evidence type="ECO:0000256" key="1">
    <source>
        <dbReference type="ARBA" id="ARBA00023125"/>
    </source>
</evidence>
<dbReference type="InterPro" id="IPR036390">
    <property type="entry name" value="WH_DNA-bd_sf"/>
</dbReference>
<dbReference type="RefSeq" id="XP_018010831.1">
    <property type="nucleotide sequence ID" value="XM_018155342.2"/>
</dbReference>
<dbReference type="GO" id="GO:0006357">
    <property type="term" value="P:regulation of transcription by RNA polymerase II"/>
    <property type="evidence" value="ECO:0007669"/>
    <property type="project" value="TreeGrafter"/>
</dbReference>
<evidence type="ECO:0000259" key="4">
    <source>
        <dbReference type="PROSITE" id="PS50039"/>
    </source>
</evidence>
<feature type="region of interest" description="Disordered" evidence="3">
    <location>
        <begin position="154"/>
        <end position="179"/>
    </location>
</feature>
<feature type="compositionally biased region" description="Polar residues" evidence="3">
    <location>
        <begin position="270"/>
        <end position="284"/>
    </location>
</feature>
<dbReference type="Gene3D" id="1.10.10.10">
    <property type="entry name" value="Winged helix-like DNA-binding domain superfamily/Winged helix DNA-binding domain"/>
    <property type="match status" value="1"/>
</dbReference>
<dbReference type="GO" id="GO:0003700">
    <property type="term" value="F:DNA-binding transcription factor activity"/>
    <property type="evidence" value="ECO:0007669"/>
    <property type="project" value="InterPro"/>
</dbReference>
<evidence type="ECO:0000256" key="2">
    <source>
        <dbReference type="PROSITE-ProRule" id="PRU00089"/>
    </source>
</evidence>
<feature type="DNA-binding region" description="Fork-head" evidence="2">
    <location>
        <begin position="335"/>
        <end position="429"/>
    </location>
</feature>
<feature type="region of interest" description="Disordered" evidence="3">
    <location>
        <begin position="1"/>
        <end position="40"/>
    </location>
</feature>
<dbReference type="GO" id="GO:0005634">
    <property type="term" value="C:nucleus"/>
    <property type="evidence" value="ECO:0007669"/>
    <property type="project" value="UniProtKB-SubCell"/>
</dbReference>
<dbReference type="InterPro" id="IPR036388">
    <property type="entry name" value="WH-like_DNA-bd_sf"/>
</dbReference>
<dbReference type="Pfam" id="PF00250">
    <property type="entry name" value="Forkhead"/>
    <property type="match status" value="1"/>
</dbReference>
<dbReference type="PROSITE" id="PS00658">
    <property type="entry name" value="FORK_HEAD_2"/>
    <property type="match status" value="1"/>
</dbReference>
<dbReference type="PANTHER" id="PTHR46617">
    <property type="entry name" value="FORKHEAD BOX PROTEIN G1"/>
    <property type="match status" value="1"/>
</dbReference>
<feature type="compositionally biased region" description="Basic and acidic residues" evidence="3">
    <location>
        <begin position="314"/>
        <end position="334"/>
    </location>
</feature>
<comment type="subcellular location">
    <subcellularLocation>
        <location evidence="2">Nucleus</location>
    </subcellularLocation>
</comment>
<evidence type="ECO:0000313" key="5">
    <source>
        <dbReference type="Proteomes" id="UP000694843"/>
    </source>
</evidence>
<evidence type="ECO:0000256" key="3">
    <source>
        <dbReference type="SAM" id="MobiDB-lite"/>
    </source>
</evidence>
<keyword evidence="2" id="KW-0539">Nucleus</keyword>
<dbReference type="GO" id="GO:1990837">
    <property type="term" value="F:sequence-specific double-stranded DNA binding"/>
    <property type="evidence" value="ECO:0007669"/>
    <property type="project" value="TreeGrafter"/>
</dbReference>
<dbReference type="FunFam" id="1.10.10.10:FF:000135">
    <property type="entry name" value="forkhead box protein G1"/>
    <property type="match status" value="1"/>
</dbReference>
<dbReference type="OrthoDB" id="6230630at2759"/>
<dbReference type="PANTHER" id="PTHR46617:SF3">
    <property type="entry name" value="FORKHEAD BOX PROTEIN G1"/>
    <property type="match status" value="1"/>
</dbReference>
<name>A0A8B7NBA5_HYAAZ</name>
<feature type="region of interest" description="Disordered" evidence="3">
    <location>
        <begin position="500"/>
        <end position="522"/>
    </location>
</feature>
<dbReference type="SUPFAM" id="SSF46785">
    <property type="entry name" value="Winged helix' DNA-binding domain"/>
    <property type="match status" value="1"/>
</dbReference>
<feature type="compositionally biased region" description="Polar residues" evidence="3">
    <location>
        <begin position="24"/>
        <end position="38"/>
    </location>
</feature>
<dbReference type="PROSITE" id="PS50039">
    <property type="entry name" value="FORK_HEAD_3"/>
    <property type="match status" value="1"/>
</dbReference>
<proteinExistence type="predicted"/>
<feature type="compositionally biased region" description="Acidic residues" evidence="3">
    <location>
        <begin position="291"/>
        <end position="313"/>
    </location>
</feature>
<dbReference type="CDD" id="cd20021">
    <property type="entry name" value="FH_FOXG"/>
    <property type="match status" value="1"/>
</dbReference>
<organism evidence="5 6">
    <name type="scientific">Hyalella azteca</name>
    <name type="common">Amphipod</name>
    <dbReference type="NCBI Taxonomy" id="294128"/>
    <lineage>
        <taxon>Eukaryota</taxon>
        <taxon>Metazoa</taxon>
        <taxon>Ecdysozoa</taxon>
        <taxon>Arthropoda</taxon>
        <taxon>Crustacea</taxon>
        <taxon>Multicrustacea</taxon>
        <taxon>Malacostraca</taxon>
        <taxon>Eumalacostraca</taxon>
        <taxon>Peracarida</taxon>
        <taxon>Amphipoda</taxon>
        <taxon>Senticaudata</taxon>
        <taxon>Talitrida</taxon>
        <taxon>Talitroidea</taxon>
        <taxon>Hyalellidae</taxon>
        <taxon>Hyalella</taxon>
    </lineage>
</organism>
<accession>A0A8B7NBA5</accession>
<sequence length="621" mass="69035">MYSDIVEEKPTNFPEDKKSDIESKNTSSEESPSPNQEKTIILPTKIELIEQKIEDTQEKEDRSIVPSFETSMEQLQAWSRAISSAANQNLRARRDLSVRTDLMDDIPWTSMYKEDIHKHNPGALNKTPSHLGYKPKNILGACFESLIPSALVSNDGENSRDLPPNHQSTPPTPSSCFTAMQREPSPCFPTASLSHEPCNSLSETPVKRPTVKSNRHVEVPSQTSSASPYHHAFSIRSLLTDSLDKSDARTPTNSALLKLQLCRTVLDSVTDSPAKESLSTSMVSGESEPSMVEDLERDLNDDENSEDACDPAMDEVRKEDEKGEATGDEEKKHEKPAFSYNALIMMAIRSSPEKRLTLSGIYDFIMTNFPYYRDNRQGWQNSIRHNLSLNKCFVKVPRHYDDPGKGNYWMLDPSADDVFIGGSTGKLRRRSTQASRNRLAAFKQSLLGRMCNPYLSPLYHQAATAAAVSALYCRPPFQPNLPSSPLSNMYLNTSQQCTPPLTPTVPSYSHQPYPPHSPNGIQSPLRLPNLIETAKLNNSQLPLSFSVERLLSDSPRSPSPNDNGYPAVDRYRVWSSMFGNSHPGMSSFGSGHPVPLDDNNLLKRALAGHQLGGSSSNPTWP</sequence>
<dbReference type="PRINTS" id="PR00053">
    <property type="entry name" value="FORKHEAD"/>
</dbReference>
<dbReference type="Proteomes" id="UP000694843">
    <property type="component" value="Unplaced"/>
</dbReference>
<feature type="compositionally biased region" description="Polar residues" evidence="3">
    <location>
        <begin position="165"/>
        <end position="178"/>
    </location>
</feature>
<dbReference type="InterPro" id="IPR047208">
    <property type="entry name" value="FOXG1"/>
</dbReference>
<feature type="domain" description="Fork-head" evidence="4">
    <location>
        <begin position="335"/>
        <end position="429"/>
    </location>
</feature>
<feature type="compositionally biased region" description="Polar residues" evidence="3">
    <location>
        <begin position="194"/>
        <end position="203"/>
    </location>
</feature>
<dbReference type="InterPro" id="IPR001766">
    <property type="entry name" value="Fork_head_dom"/>
</dbReference>
<protein>
    <submittedName>
        <fullName evidence="6">Uncharacterized protein LOC108668174</fullName>
    </submittedName>
</protein>
<dbReference type="SMART" id="SM00339">
    <property type="entry name" value="FH"/>
    <property type="match status" value="1"/>
</dbReference>
<feature type="region of interest" description="Disordered" evidence="3">
    <location>
        <begin position="194"/>
        <end position="229"/>
    </location>
</feature>
<feature type="region of interest" description="Disordered" evidence="3">
    <location>
        <begin position="270"/>
        <end position="334"/>
    </location>
</feature>